<feature type="compositionally biased region" description="Pro residues" evidence="1">
    <location>
        <begin position="199"/>
        <end position="211"/>
    </location>
</feature>
<dbReference type="Proteomes" id="UP001600064">
    <property type="component" value="Unassembled WGS sequence"/>
</dbReference>
<name>A0ABR4DGU0_9PEZI</name>
<evidence type="ECO:0000256" key="1">
    <source>
        <dbReference type="SAM" id="MobiDB-lite"/>
    </source>
</evidence>
<organism evidence="2 3">
    <name type="scientific">Remersonia thermophila</name>
    <dbReference type="NCBI Taxonomy" id="72144"/>
    <lineage>
        <taxon>Eukaryota</taxon>
        <taxon>Fungi</taxon>
        <taxon>Dikarya</taxon>
        <taxon>Ascomycota</taxon>
        <taxon>Pezizomycotina</taxon>
        <taxon>Sordariomycetes</taxon>
        <taxon>Sordariomycetidae</taxon>
        <taxon>Sordariales</taxon>
        <taxon>Sordariales incertae sedis</taxon>
        <taxon>Remersonia</taxon>
    </lineage>
</organism>
<feature type="region of interest" description="Disordered" evidence="1">
    <location>
        <begin position="567"/>
        <end position="586"/>
    </location>
</feature>
<sequence length="678" mass="71584">MDAAVPLVLFENTREVYAEVASYPVVPPEKIKQYWNAYTTTFRRLFDPSAFRLENFWWHVWGSERLRNLSGPRLAKLYEEFSNGPTFVPIPPPPNPFAKRSQPPASRPQRGDDNKAQAAQNQELPKHVSPPAESKKEPTPSSSRPPPPHPILKKSRGPSASGPRPTARFVSPQATEDEATKDGDDLLSNAAATEAAAAMPPPPPPPPPPAPLSRAKSKPGPPPATGSPVPKNLEPAAAEPAPAEPSAVTSSQRPPHPPAKTEKLMPTRKVLASTAASRRRPVMVRRPSSQSGSDTGNRGAGLATASKRGALKRSTPTAAPLLGGQGSSSSQTSDAGLTMKAAMRPAKASDTRPGEQAVQGKPVREMSAAPTTSPSKDVQRSASKTVNSRADNGLGNLAAKPATQEVPPTPSQPLPSRLDDAPTKASVRPSVMGQQATPPASQPTAPRVDGERRVASASSTRPGSSQAPPSPFQPTRSQISSSLGRTTPRLATKPLSPQPSLLVGDSKPAMGSDPIAAAPLLLRPASLQRRSTWDVRDSIATTVQNPPPVAGFVADQPNVSRRVPSIVRTRSKRSDASQGGKDRGVALLPAQPTSSVAMVTTTALAKFDSETLKAVPTISEPPKLPEQPALNPQVTSSVFQQFKPTPRHPAPPIPFGRSKSELTLLLERGGKTQKKDAP</sequence>
<feature type="compositionally biased region" description="Polar residues" evidence="1">
    <location>
        <begin position="369"/>
        <end position="390"/>
    </location>
</feature>
<evidence type="ECO:0000313" key="2">
    <source>
        <dbReference type="EMBL" id="KAL2269573.1"/>
    </source>
</evidence>
<evidence type="ECO:0000313" key="3">
    <source>
        <dbReference type="Proteomes" id="UP001600064"/>
    </source>
</evidence>
<proteinExistence type="predicted"/>
<comment type="caution">
    <text evidence="2">The sequence shown here is derived from an EMBL/GenBank/DDBJ whole genome shotgun (WGS) entry which is preliminary data.</text>
</comment>
<feature type="compositionally biased region" description="Low complexity" evidence="1">
    <location>
        <begin position="434"/>
        <end position="446"/>
    </location>
</feature>
<keyword evidence="3" id="KW-1185">Reference proteome</keyword>
<accession>A0ABR4DGU0</accession>
<feature type="compositionally biased region" description="Basic and acidic residues" evidence="1">
    <location>
        <begin position="668"/>
        <end position="678"/>
    </location>
</feature>
<feature type="compositionally biased region" description="Polar residues" evidence="1">
    <location>
        <begin position="630"/>
        <end position="643"/>
    </location>
</feature>
<feature type="compositionally biased region" description="Polar residues" evidence="1">
    <location>
        <begin position="456"/>
        <end position="485"/>
    </location>
</feature>
<feature type="region of interest" description="Disordered" evidence="1">
    <location>
        <begin position="84"/>
        <end position="515"/>
    </location>
</feature>
<protein>
    <submittedName>
        <fullName evidence="2">Uncharacterized protein</fullName>
    </submittedName>
</protein>
<feature type="region of interest" description="Disordered" evidence="1">
    <location>
        <begin position="616"/>
        <end position="678"/>
    </location>
</feature>
<gene>
    <name evidence="2" type="ORF">VTJ83DRAFT_1757</name>
</gene>
<dbReference type="EMBL" id="JAZGUE010000002">
    <property type="protein sequence ID" value="KAL2269573.1"/>
    <property type="molecule type" value="Genomic_DNA"/>
</dbReference>
<dbReference type="RefSeq" id="XP_070868297.1">
    <property type="nucleotide sequence ID" value="XM_071007951.1"/>
</dbReference>
<feature type="compositionally biased region" description="Low complexity" evidence="1">
    <location>
        <begin position="226"/>
        <end position="245"/>
    </location>
</feature>
<reference evidence="2 3" key="1">
    <citation type="journal article" date="2024" name="Commun. Biol.">
        <title>Comparative genomic analysis of thermophilic fungi reveals convergent evolutionary adaptations and gene losses.</title>
        <authorList>
            <person name="Steindorff A.S."/>
            <person name="Aguilar-Pontes M.V."/>
            <person name="Robinson A.J."/>
            <person name="Andreopoulos B."/>
            <person name="LaButti K."/>
            <person name="Kuo A."/>
            <person name="Mondo S."/>
            <person name="Riley R."/>
            <person name="Otillar R."/>
            <person name="Haridas S."/>
            <person name="Lipzen A."/>
            <person name="Grimwood J."/>
            <person name="Schmutz J."/>
            <person name="Clum A."/>
            <person name="Reid I.D."/>
            <person name="Moisan M.C."/>
            <person name="Butler G."/>
            <person name="Nguyen T.T.M."/>
            <person name="Dewar K."/>
            <person name="Conant G."/>
            <person name="Drula E."/>
            <person name="Henrissat B."/>
            <person name="Hansel C."/>
            <person name="Singer S."/>
            <person name="Hutchinson M.I."/>
            <person name="de Vries R.P."/>
            <person name="Natvig D.O."/>
            <person name="Powell A.J."/>
            <person name="Tsang A."/>
            <person name="Grigoriev I.V."/>
        </authorList>
    </citation>
    <scope>NUCLEOTIDE SEQUENCE [LARGE SCALE GENOMIC DNA]</scope>
    <source>
        <strain evidence="2 3">ATCC 22073</strain>
    </source>
</reference>
<dbReference type="GeneID" id="98122595"/>
<feature type="compositionally biased region" description="Basic and acidic residues" evidence="1">
    <location>
        <begin position="572"/>
        <end position="584"/>
    </location>
</feature>